<comment type="caution">
    <text evidence="1">The sequence shown here is derived from an EMBL/GenBank/DDBJ whole genome shotgun (WGS) entry which is preliminary data.</text>
</comment>
<gene>
    <name evidence="1" type="ORF">GALL_533890</name>
</gene>
<name>A0A1J5P323_9ZZZZ</name>
<accession>A0A1J5P323</accession>
<reference evidence="1" key="1">
    <citation type="submission" date="2016-10" db="EMBL/GenBank/DDBJ databases">
        <title>Sequence of Gallionella enrichment culture.</title>
        <authorList>
            <person name="Poehlein A."/>
            <person name="Muehling M."/>
            <person name="Daniel R."/>
        </authorList>
    </citation>
    <scope>NUCLEOTIDE SEQUENCE</scope>
</reference>
<sequence length="125" mass="13321">MLGTTATGSLIRLRAHPLHQTGFVERANAHQHAAYRAIATDPIAPTLSQCAVNDGPVDWIQNNDRIVFHAQCGGCIDPVPGPARGAQLGKDFGGVVAPLGADDDVAALECVNIERVLQHRFVFCQ</sequence>
<organism evidence="1">
    <name type="scientific">mine drainage metagenome</name>
    <dbReference type="NCBI Taxonomy" id="410659"/>
    <lineage>
        <taxon>unclassified sequences</taxon>
        <taxon>metagenomes</taxon>
        <taxon>ecological metagenomes</taxon>
    </lineage>
</organism>
<dbReference type="EMBL" id="MLJW01007623">
    <property type="protein sequence ID" value="OIQ65056.1"/>
    <property type="molecule type" value="Genomic_DNA"/>
</dbReference>
<protein>
    <submittedName>
        <fullName evidence="1">Uncharacterized protein</fullName>
    </submittedName>
</protein>
<evidence type="ECO:0000313" key="1">
    <source>
        <dbReference type="EMBL" id="OIQ65056.1"/>
    </source>
</evidence>
<dbReference type="AlphaFoldDB" id="A0A1J5P323"/>
<proteinExistence type="predicted"/>